<comment type="caution">
    <text evidence="1">The sequence shown here is derived from an EMBL/GenBank/DDBJ whole genome shotgun (WGS) entry which is preliminary data.</text>
</comment>
<organism evidence="1 2">
    <name type="scientific">Araneus ventricosus</name>
    <name type="common">Orbweaver spider</name>
    <name type="synonym">Epeira ventricosa</name>
    <dbReference type="NCBI Taxonomy" id="182803"/>
    <lineage>
        <taxon>Eukaryota</taxon>
        <taxon>Metazoa</taxon>
        <taxon>Ecdysozoa</taxon>
        <taxon>Arthropoda</taxon>
        <taxon>Chelicerata</taxon>
        <taxon>Arachnida</taxon>
        <taxon>Araneae</taxon>
        <taxon>Araneomorphae</taxon>
        <taxon>Entelegynae</taxon>
        <taxon>Araneoidea</taxon>
        <taxon>Araneidae</taxon>
        <taxon>Araneus</taxon>
    </lineage>
</organism>
<reference evidence="1 2" key="1">
    <citation type="journal article" date="2019" name="Sci. Rep.">
        <title>Orb-weaving spider Araneus ventricosus genome elucidates the spidroin gene catalogue.</title>
        <authorList>
            <person name="Kono N."/>
            <person name="Nakamura H."/>
            <person name="Ohtoshi R."/>
            <person name="Moran D.A.P."/>
            <person name="Shinohara A."/>
            <person name="Yoshida Y."/>
            <person name="Fujiwara M."/>
            <person name="Mori M."/>
            <person name="Tomita M."/>
            <person name="Arakawa K."/>
        </authorList>
    </citation>
    <scope>NUCLEOTIDE SEQUENCE [LARGE SCALE GENOMIC DNA]</scope>
</reference>
<evidence type="ECO:0008006" key="3">
    <source>
        <dbReference type="Google" id="ProtNLM"/>
    </source>
</evidence>
<name>A0A4Y2NMF1_ARAVE</name>
<protein>
    <recommendedName>
        <fullName evidence="3">Mos1 transposase HTH domain-containing protein</fullName>
    </recommendedName>
</protein>
<proteinExistence type="predicted"/>
<keyword evidence="2" id="KW-1185">Reference proteome</keyword>
<accession>A0A4Y2NMF1</accession>
<evidence type="ECO:0000313" key="2">
    <source>
        <dbReference type="Proteomes" id="UP000499080"/>
    </source>
</evidence>
<dbReference type="OrthoDB" id="8191996at2759"/>
<dbReference type="EMBL" id="BGPR01209770">
    <property type="protein sequence ID" value="GBN38916.1"/>
    <property type="molecule type" value="Genomic_DNA"/>
</dbReference>
<dbReference type="Proteomes" id="UP000499080">
    <property type="component" value="Unassembled WGS sequence"/>
</dbReference>
<evidence type="ECO:0000313" key="1">
    <source>
        <dbReference type="EMBL" id="GBN38916.1"/>
    </source>
</evidence>
<dbReference type="AlphaFoldDB" id="A0A4Y2NMF1"/>
<sequence length="92" mass="10729">MFKTIDRPANFEMRAVIMFLNARNVRPCEMYRQISESQSGPSSIRLPFVFSSREISCRPQFASDDEIKANVQNWFRSQAVEFYEAGMLQLVI</sequence>
<gene>
    <name evidence="1" type="ORF">AVEN_104944_1</name>
</gene>